<dbReference type="PANTHER" id="PTHR37841">
    <property type="entry name" value="GLR2918 PROTEIN"/>
    <property type="match status" value="1"/>
</dbReference>
<dbReference type="InterPro" id="IPR011990">
    <property type="entry name" value="TPR-like_helical_dom_sf"/>
</dbReference>
<evidence type="ECO:0000313" key="4">
    <source>
        <dbReference type="Proteomes" id="UP001501470"/>
    </source>
</evidence>
<feature type="repeat" description="TPR" evidence="1">
    <location>
        <begin position="853"/>
        <end position="886"/>
    </location>
</feature>
<dbReference type="PANTHER" id="PTHR37841:SF1">
    <property type="entry name" value="DUF3298 DOMAIN-CONTAINING PROTEIN"/>
    <property type="match status" value="1"/>
</dbReference>
<evidence type="ECO:0000256" key="1">
    <source>
        <dbReference type="PROSITE-ProRule" id="PRU00339"/>
    </source>
</evidence>
<feature type="compositionally biased region" description="Pro residues" evidence="2">
    <location>
        <begin position="553"/>
        <end position="579"/>
    </location>
</feature>
<gene>
    <name evidence="3" type="ORF">GCM10009827_066300</name>
</gene>
<dbReference type="Gene3D" id="1.25.40.10">
    <property type="entry name" value="Tetratricopeptide repeat domain"/>
    <property type="match status" value="1"/>
</dbReference>
<feature type="compositionally biased region" description="Basic and acidic residues" evidence="2">
    <location>
        <begin position="167"/>
        <end position="306"/>
    </location>
</feature>
<feature type="compositionally biased region" description="Low complexity" evidence="2">
    <location>
        <begin position="429"/>
        <end position="464"/>
    </location>
</feature>
<dbReference type="InterPro" id="IPR019734">
    <property type="entry name" value="TPR_rpt"/>
</dbReference>
<feature type="compositionally biased region" description="Gly residues" evidence="2">
    <location>
        <begin position="48"/>
        <end position="63"/>
    </location>
</feature>
<evidence type="ECO:0008006" key="5">
    <source>
        <dbReference type="Google" id="ProtNLM"/>
    </source>
</evidence>
<feature type="region of interest" description="Disordered" evidence="2">
    <location>
        <begin position="1"/>
        <end position="660"/>
    </location>
</feature>
<dbReference type="PROSITE" id="PS50005">
    <property type="entry name" value="TPR"/>
    <property type="match status" value="1"/>
</dbReference>
<dbReference type="SMART" id="SM00028">
    <property type="entry name" value="TPR"/>
    <property type="match status" value="2"/>
</dbReference>
<dbReference type="InterPro" id="IPR032774">
    <property type="entry name" value="WG_beta_rep"/>
</dbReference>
<feature type="region of interest" description="Disordered" evidence="2">
    <location>
        <begin position="707"/>
        <end position="726"/>
    </location>
</feature>
<keyword evidence="1" id="KW-0802">TPR repeat</keyword>
<dbReference type="Pfam" id="PF14903">
    <property type="entry name" value="WG_beta_rep"/>
    <property type="match status" value="3"/>
</dbReference>
<dbReference type="EMBL" id="BAAAQD010000014">
    <property type="protein sequence ID" value="GAA1538073.1"/>
    <property type="molecule type" value="Genomic_DNA"/>
</dbReference>
<feature type="compositionally biased region" description="Low complexity" evidence="2">
    <location>
        <begin position="129"/>
        <end position="166"/>
    </location>
</feature>
<feature type="compositionally biased region" description="Acidic residues" evidence="2">
    <location>
        <begin position="1"/>
        <end position="15"/>
    </location>
</feature>
<feature type="compositionally biased region" description="Gly residues" evidence="2">
    <location>
        <begin position="593"/>
        <end position="602"/>
    </location>
</feature>
<dbReference type="SUPFAM" id="SSF48452">
    <property type="entry name" value="TPR-like"/>
    <property type="match status" value="1"/>
</dbReference>
<dbReference type="Proteomes" id="UP001501470">
    <property type="component" value="Unassembled WGS sequence"/>
</dbReference>
<protein>
    <recommendedName>
        <fullName evidence="5">WG repeat protein</fullName>
    </recommendedName>
</protein>
<feature type="compositionally biased region" description="Low complexity" evidence="2">
    <location>
        <begin position="503"/>
        <end position="552"/>
    </location>
</feature>
<accession>A0ABN2BFW3</accession>
<feature type="compositionally biased region" description="Low complexity" evidence="2">
    <location>
        <begin position="624"/>
        <end position="633"/>
    </location>
</feature>
<reference evidence="3 4" key="1">
    <citation type="journal article" date="2019" name="Int. J. Syst. Evol. Microbiol.">
        <title>The Global Catalogue of Microorganisms (GCM) 10K type strain sequencing project: providing services to taxonomists for standard genome sequencing and annotation.</title>
        <authorList>
            <consortium name="The Broad Institute Genomics Platform"/>
            <consortium name="The Broad Institute Genome Sequencing Center for Infectious Disease"/>
            <person name="Wu L."/>
            <person name="Ma J."/>
        </authorList>
    </citation>
    <scope>NUCLEOTIDE SEQUENCE [LARGE SCALE GENOMIC DNA]</scope>
    <source>
        <strain evidence="3 4">JCM 15933</strain>
    </source>
</reference>
<evidence type="ECO:0000313" key="3">
    <source>
        <dbReference type="EMBL" id="GAA1538073.1"/>
    </source>
</evidence>
<proteinExistence type="predicted"/>
<sequence>MWGEESEAVSDEYPGEEPGTAAPTWAAAQTMPWTRVPEQRRDEQAPSGRGGPEHGPGQQGGEQWGDDPSGRRQQGRPYGDPRHPGDPRLTDPRAGDPRGPVDEHGRPQPRWAQGGPPPQGYQPPPQVPPQGRHPQQGHPPQGGYQGQQGYPQVPQQGRHPQQGRPPQGRDDRRGYERGHDGQYDDRRGYDAPFDDRRGHDAGYDDRRGYPGHDDRRGDPRRDDRRDDRRGYDDDRRGDFRRDDRRGYEPGYDGRGHEPGYDDRRGYEPGYDDRRDDFRRDDRRDDRRGYGAGYDDDRRGHDDRRGYDGPPPGYGRPQQGHGRPRNPALDEPTDEVPRVRRGAAPPAAPQSAPPGTGRATVYGAPPPVDAPMSAPPAGTTYGGQGRSTVYGAPAQPGGGPVQQGAPQQGRTYGAPVQGPPAHGDHGMPDAPVSAAPVSAAPVSAAPVSSAPVSSAPVSSAPVSAVPHHHAPGHARPEDLADRPVSSAPARHAGHGRHEDPGNWPVSAAPVSAAPVSAAPVSSVPVSSVPVSSVPVSAAPAQAVPAHVPPAQAAPMPPAPVQPAPVPPAPVPTAPVQPAPAPGSAANADTANASGGAGPVGGGTEPPAGDDVVVTVAPLSAPPVDAPEAPFNAFGPAGGGDAEGPAQAVPTPQTEHEGSGTVQQTAMDAYRSAPLTGAGVDGLQATGYLPIVRPGAEGFPAELAALLPTSPAAPGRSEPKPEEAAGPDPEQVLAGYVWRFDPDTLREQIEGDEVQELTEIRDSLTAKLNRVEDNPTRARLLSLRAVVSRILNDLPKAFADGKLALAHAEATGELRRIAIAQARLAHVLQWREEFEEADRLFTLANSSELPDRLRATMHQHAGKCAYDQGRYMEACNHFERALDLRKEEDPELIAQTELALDAVFRRVAEKGWGPYPRSRDDILQIRKAPAPAFDEQTQRWGYIEPDGNFCIGPGYLDVQPFRDGVAWVQRQGSETWELIDDAGKLLIEPAAGYLGVGSFSDGVAWVSRDGTNRWIAIDKTNAVLISTGYDDVRPFRRGVAAVRRGEHWGAVDSVGRVVVSFQYDGFATALLDGRYIDGFSDEGLAVVSLDGRKGVVDRSGRVLVPPIHHTLMIHPVAFLFADDSQRWGALDRRGRTVIEATFPSRTGVTDEIDRLLADTRPVM</sequence>
<feature type="compositionally biased region" description="Pro residues" evidence="2">
    <location>
        <begin position="115"/>
        <end position="128"/>
    </location>
</feature>
<name>A0ABN2BFW3_9ACTN</name>
<organism evidence="3 4">
    <name type="scientific">Dactylosporangium maewongense</name>
    <dbReference type="NCBI Taxonomy" id="634393"/>
    <lineage>
        <taxon>Bacteria</taxon>
        <taxon>Bacillati</taxon>
        <taxon>Actinomycetota</taxon>
        <taxon>Actinomycetes</taxon>
        <taxon>Micromonosporales</taxon>
        <taxon>Micromonosporaceae</taxon>
        <taxon>Dactylosporangium</taxon>
    </lineage>
</organism>
<feature type="compositionally biased region" description="Basic and acidic residues" evidence="2">
    <location>
        <begin position="79"/>
        <end position="106"/>
    </location>
</feature>
<comment type="caution">
    <text evidence="3">The sequence shown here is derived from an EMBL/GenBank/DDBJ whole genome shotgun (WGS) entry which is preliminary data.</text>
</comment>
<keyword evidence="4" id="KW-1185">Reference proteome</keyword>
<evidence type="ECO:0000256" key="2">
    <source>
        <dbReference type="SAM" id="MobiDB-lite"/>
    </source>
</evidence>